<accession>A0AC60QT96</accession>
<reference evidence="1 2" key="1">
    <citation type="journal article" date="2020" name="Cell">
        <title>Large-Scale Comparative Analyses of Tick Genomes Elucidate Their Genetic Diversity and Vector Capacities.</title>
        <authorList>
            <consortium name="Tick Genome and Microbiome Consortium (TIGMIC)"/>
            <person name="Jia N."/>
            <person name="Wang J."/>
            <person name="Shi W."/>
            <person name="Du L."/>
            <person name="Sun Y."/>
            <person name="Zhan W."/>
            <person name="Jiang J.F."/>
            <person name="Wang Q."/>
            <person name="Zhang B."/>
            <person name="Ji P."/>
            <person name="Bell-Sakyi L."/>
            <person name="Cui X.M."/>
            <person name="Yuan T.T."/>
            <person name="Jiang B.G."/>
            <person name="Yang W.F."/>
            <person name="Lam T.T."/>
            <person name="Chang Q.C."/>
            <person name="Ding S.J."/>
            <person name="Wang X.J."/>
            <person name="Zhu J.G."/>
            <person name="Ruan X.D."/>
            <person name="Zhao L."/>
            <person name="Wei J.T."/>
            <person name="Ye R.Z."/>
            <person name="Que T.C."/>
            <person name="Du C.H."/>
            <person name="Zhou Y.H."/>
            <person name="Cheng J.X."/>
            <person name="Dai P.F."/>
            <person name="Guo W.B."/>
            <person name="Han X.H."/>
            <person name="Huang E.J."/>
            <person name="Li L.F."/>
            <person name="Wei W."/>
            <person name="Gao Y.C."/>
            <person name="Liu J.Z."/>
            <person name="Shao H.Z."/>
            <person name="Wang X."/>
            <person name="Wang C.C."/>
            <person name="Yang T.C."/>
            <person name="Huo Q.B."/>
            <person name="Li W."/>
            <person name="Chen H.Y."/>
            <person name="Chen S.E."/>
            <person name="Zhou L.G."/>
            <person name="Ni X.B."/>
            <person name="Tian J.H."/>
            <person name="Sheng Y."/>
            <person name="Liu T."/>
            <person name="Pan Y.S."/>
            <person name="Xia L.Y."/>
            <person name="Li J."/>
            <person name="Zhao F."/>
            <person name="Cao W.C."/>
        </authorList>
    </citation>
    <scope>NUCLEOTIDE SEQUENCE [LARGE SCALE GENOMIC DNA]</scope>
    <source>
        <strain evidence="1">Iper-2018</strain>
    </source>
</reference>
<gene>
    <name evidence="1" type="ORF">HPB47_015520</name>
</gene>
<sequence length="690" mass="77379">MSSTYFRELDELPKQRYRQKLTISGEEFPDPLDSAVLAHAFSTDARHWPRVEIGDIYVYLVEGTCFYTREQFKSYKLEDGYNLFLSGKLRKLRAFEATIESTVVVLVTGEVEASQTLGRYHQPWAVTKKEGTVLSAHCTCMAGLGEACSHVAALLFRVEVDVKFGMTDPSSTSVECRWITASSSAQAAPVAAIDFIKPSRKRQLKHAPTPKESSPVPEATAEQLQGFFKAVKEFAPSTLVLQSLSDSEDTDTAVSSDCGDDCDPVPTPGTVVNVECLYGSLDEPAGREATLTAAECNQVELCTRTQASSNEWFQQRRGRITASVMGKVRSCCTGAEGIVSEVMGYTKTPNVFSVRWGKDNEVKARNRFIADEAPKHKGFEDSEGGPHSIQVQKREVIVCLQHTGHETGMMDQFYKKFPEVLFLDETYRTNNLKMALFMFMVVDGNRCSQVIAHCFVSREDCAFMDCMMQTFLGLQGFEKTNCVTVDKDFKEIRVIRDNFSLDNVVQLCEFHVKKALKRAATSRKGDTDKEGLNSLLVKMMHAPNGEAYNDQKVTSTLRLLQQHGRHLSAPGYEGCLPTVKFMDPVYKWFVLDNLKNTTVHITGRDAIKMPFWSADERLSWLEDDCLGFFASGGGQLSTDHTDYIQNQAAARRKLDDETAEELLEKKLQIKIFRTGIFPMMNPPKLTWKAQ</sequence>
<proteinExistence type="predicted"/>
<name>A0AC60QT96_IXOPE</name>
<protein>
    <submittedName>
        <fullName evidence="1">Uncharacterized protein</fullName>
    </submittedName>
</protein>
<evidence type="ECO:0000313" key="1">
    <source>
        <dbReference type="EMBL" id="KAG0442882.1"/>
    </source>
</evidence>
<dbReference type="EMBL" id="JABSTQ010004159">
    <property type="protein sequence ID" value="KAG0442882.1"/>
    <property type="molecule type" value="Genomic_DNA"/>
</dbReference>
<comment type="caution">
    <text evidence="1">The sequence shown here is derived from an EMBL/GenBank/DDBJ whole genome shotgun (WGS) entry which is preliminary data.</text>
</comment>
<keyword evidence="2" id="KW-1185">Reference proteome</keyword>
<evidence type="ECO:0000313" key="2">
    <source>
        <dbReference type="Proteomes" id="UP000805193"/>
    </source>
</evidence>
<dbReference type="Proteomes" id="UP000805193">
    <property type="component" value="Unassembled WGS sequence"/>
</dbReference>
<organism evidence="1 2">
    <name type="scientific">Ixodes persulcatus</name>
    <name type="common">Taiga tick</name>
    <dbReference type="NCBI Taxonomy" id="34615"/>
    <lineage>
        <taxon>Eukaryota</taxon>
        <taxon>Metazoa</taxon>
        <taxon>Ecdysozoa</taxon>
        <taxon>Arthropoda</taxon>
        <taxon>Chelicerata</taxon>
        <taxon>Arachnida</taxon>
        <taxon>Acari</taxon>
        <taxon>Parasitiformes</taxon>
        <taxon>Ixodida</taxon>
        <taxon>Ixodoidea</taxon>
        <taxon>Ixodidae</taxon>
        <taxon>Ixodinae</taxon>
        <taxon>Ixodes</taxon>
    </lineage>
</organism>